<evidence type="ECO:0000313" key="1">
    <source>
        <dbReference type="EMBL" id="GAB1303419.1"/>
    </source>
</evidence>
<proteinExistence type="predicted"/>
<reference evidence="1 2" key="1">
    <citation type="submission" date="2024-08" db="EMBL/GenBank/DDBJ databases">
        <title>The draft genome of Apodemus speciosus.</title>
        <authorList>
            <person name="Nabeshima K."/>
            <person name="Suzuki S."/>
            <person name="Onuma M."/>
        </authorList>
    </citation>
    <scope>NUCLEOTIDE SEQUENCE [LARGE SCALE GENOMIC DNA]</scope>
    <source>
        <strain evidence="1">IB14-021</strain>
    </source>
</reference>
<dbReference type="Proteomes" id="UP001623349">
    <property type="component" value="Unassembled WGS sequence"/>
</dbReference>
<protein>
    <recommendedName>
        <fullName evidence="3">CBS domain-containing protein</fullName>
    </recommendedName>
</protein>
<comment type="caution">
    <text evidence="1">The sequence shown here is derived from an EMBL/GenBank/DDBJ whole genome shotgun (WGS) entry which is preliminary data.</text>
</comment>
<dbReference type="PANTHER" id="PTHR14947">
    <property type="entry name" value="ZINC FINGER PROTEIN"/>
    <property type="match status" value="1"/>
</dbReference>
<accession>A0ABQ0FVZ5</accession>
<dbReference type="InterPro" id="IPR039938">
    <property type="entry name" value="Sp4-like"/>
</dbReference>
<evidence type="ECO:0008006" key="3">
    <source>
        <dbReference type="Google" id="ProtNLM"/>
    </source>
</evidence>
<sequence>MNAINVVKPLQNPVISKDIKEHILERNLMNVINVVKPLHSTVISKDIKQHMLDRNLLI</sequence>
<gene>
    <name evidence="1" type="ORF">APTSU1_001866700</name>
</gene>
<dbReference type="PANTHER" id="PTHR14947:SF26">
    <property type="entry name" value="RIKEN CDNA D130040H23 GENE"/>
    <property type="match status" value="1"/>
</dbReference>
<dbReference type="EMBL" id="BAAFST010000448">
    <property type="protein sequence ID" value="GAB1303419.1"/>
    <property type="molecule type" value="Genomic_DNA"/>
</dbReference>
<evidence type="ECO:0000313" key="2">
    <source>
        <dbReference type="Proteomes" id="UP001623349"/>
    </source>
</evidence>
<organism evidence="1 2">
    <name type="scientific">Apodemus speciosus</name>
    <name type="common">Large Japanese field mouse</name>
    <dbReference type="NCBI Taxonomy" id="105296"/>
    <lineage>
        <taxon>Eukaryota</taxon>
        <taxon>Metazoa</taxon>
        <taxon>Chordata</taxon>
        <taxon>Craniata</taxon>
        <taxon>Vertebrata</taxon>
        <taxon>Euteleostomi</taxon>
        <taxon>Mammalia</taxon>
        <taxon>Eutheria</taxon>
        <taxon>Euarchontoglires</taxon>
        <taxon>Glires</taxon>
        <taxon>Rodentia</taxon>
        <taxon>Myomorpha</taxon>
        <taxon>Muroidea</taxon>
        <taxon>Muridae</taxon>
        <taxon>Murinae</taxon>
        <taxon>Apodemus</taxon>
    </lineage>
</organism>
<keyword evidence="2" id="KW-1185">Reference proteome</keyword>
<name>A0ABQ0FVZ5_APOSI</name>